<feature type="compositionally biased region" description="Basic and acidic residues" evidence="1">
    <location>
        <begin position="56"/>
        <end position="70"/>
    </location>
</feature>
<feature type="compositionally biased region" description="Basic and acidic residues" evidence="1">
    <location>
        <begin position="117"/>
        <end position="126"/>
    </location>
</feature>
<reference key="3">
    <citation type="submission" date="2014-02" db="EMBL/GenBank/DDBJ databases">
        <title>A revised Fusarium graminearum genomic reference sequence using whole shotgun re-sequencing.</title>
        <authorList>
            <person name="King R."/>
            <person name="Urban M."/>
            <person name="Hassani-Pak K."/>
            <person name="Hammond-Kosack K."/>
        </authorList>
    </citation>
    <scope>NUCLEOTIDE SEQUENCE</scope>
    <source>
        <strain>PH-1</strain>
    </source>
</reference>
<reference evidence="3 4" key="2">
    <citation type="journal article" date="2010" name="Nature">
        <title>Comparative genomics reveals mobile pathogenicity chromosomes in Fusarium.</title>
        <authorList>
            <person name="Ma L.J."/>
            <person name="van der Does H.C."/>
            <person name="Borkovich K.A."/>
            <person name="Coleman J.J."/>
            <person name="Daboussi M.J."/>
            <person name="Di Pietro A."/>
            <person name="Dufresne M."/>
            <person name="Freitag M."/>
            <person name="Grabherr M."/>
            <person name="Henrissat B."/>
            <person name="Houterman P.M."/>
            <person name="Kang S."/>
            <person name="Shim W.B."/>
            <person name="Woloshuk C."/>
            <person name="Xie X."/>
            <person name="Xu J.R."/>
            <person name="Antoniw J."/>
            <person name="Baker S.E."/>
            <person name="Bluhm B.H."/>
            <person name="Breakspear A."/>
            <person name="Brown D.W."/>
            <person name="Butchko R.A."/>
            <person name="Chapman S."/>
            <person name="Coulson R."/>
            <person name="Coutinho P.M."/>
            <person name="Danchin E.G."/>
            <person name="Diener A."/>
            <person name="Gale L.R."/>
            <person name="Gardiner D.M."/>
            <person name="Goff S."/>
            <person name="Hammond-Kosack K.E."/>
            <person name="Hilburn K."/>
            <person name="Hua-Van A."/>
            <person name="Jonkers W."/>
            <person name="Kazan K."/>
            <person name="Kodira C.D."/>
            <person name="Koehrsen M."/>
            <person name="Kumar L."/>
            <person name="Lee Y.H."/>
            <person name="Li L."/>
            <person name="Manners J.M."/>
            <person name="Miranda-Saavedra D."/>
            <person name="Mukherjee M."/>
            <person name="Park G."/>
            <person name="Park J."/>
            <person name="Park S.Y."/>
            <person name="Proctor R.H."/>
            <person name="Regev A."/>
            <person name="Ruiz-Roldan M.C."/>
            <person name="Sain D."/>
            <person name="Sakthikumar S."/>
            <person name="Sykes S."/>
            <person name="Schwartz D.C."/>
            <person name="Turgeon B.G."/>
            <person name="Wapinski I."/>
            <person name="Yoder O."/>
            <person name="Young S."/>
            <person name="Zeng Q."/>
            <person name="Zhou S."/>
            <person name="Galagan J."/>
            <person name="Cuomo C.A."/>
            <person name="Kistler H.C."/>
            <person name="Rep M."/>
        </authorList>
    </citation>
    <scope>GENOME REANNOTATION</scope>
    <source>
        <strain evidence="4">ATCC MYA-4620 / CBS 123657 / FGSC 9075 / NRRL 31084 / PH-1</strain>
        <strain evidence="3">PH-1 / ATCC MYA-4620 / FGSC 9075 / NRRL 31084</strain>
    </source>
</reference>
<accession>A0A0E0RU03</accession>
<evidence type="ECO:0000256" key="1">
    <source>
        <dbReference type="SAM" id="MobiDB-lite"/>
    </source>
</evidence>
<reference evidence="3" key="5">
    <citation type="submission" date="2017-01" db="UniProtKB">
        <authorList>
            <consortium name="EnsemblFungi"/>
        </authorList>
    </citation>
    <scope>IDENTIFICATION</scope>
    <source>
        <strain evidence="3">PH-1 / ATCC MYA-4620 / FGSC 9075 / NRRL 31084</strain>
    </source>
</reference>
<dbReference type="EnsemblFungi" id="CEF74728">
    <property type="protein sequence ID" value="CEF74728"/>
    <property type="gene ID" value="FGRRES_15996"/>
</dbReference>
<evidence type="ECO:0000313" key="2">
    <source>
        <dbReference type="EMBL" id="CEF74728.1"/>
    </source>
</evidence>
<dbReference type="InParanoid" id="A0A0E0RU03"/>
<dbReference type="eggNOG" id="ENOG502RMHB">
    <property type="taxonomic scope" value="Eukaryota"/>
</dbReference>
<feature type="compositionally biased region" description="Basic and acidic residues" evidence="1">
    <location>
        <begin position="80"/>
        <end position="92"/>
    </location>
</feature>
<reference evidence="3 4" key="1">
    <citation type="journal article" date="2007" name="Science">
        <title>The Fusarium graminearum genome reveals a link between localized polymorphism and pathogen specialization.</title>
        <authorList>
            <person name="Cuomo C.A."/>
            <person name="Gueldener U."/>
            <person name="Xu J.-R."/>
            <person name="Trail F."/>
            <person name="Turgeon B.G."/>
            <person name="Di Pietro A."/>
            <person name="Walton J.D."/>
            <person name="Ma L.-J."/>
            <person name="Baker S.E."/>
            <person name="Rep M."/>
            <person name="Adam G."/>
            <person name="Antoniw J."/>
            <person name="Baldwin T."/>
            <person name="Calvo S.E."/>
            <person name="Chang Y.-L."/>
            <person name="DeCaprio D."/>
            <person name="Gale L.R."/>
            <person name="Gnerre S."/>
            <person name="Goswami R.S."/>
            <person name="Hammond-Kosack K."/>
            <person name="Harris L.J."/>
            <person name="Hilburn K."/>
            <person name="Kennell J.C."/>
            <person name="Kroken S."/>
            <person name="Magnuson J.K."/>
            <person name="Mannhaupt G."/>
            <person name="Mauceli E.W."/>
            <person name="Mewes H.-W."/>
            <person name="Mitterbauer R."/>
            <person name="Muehlbauer G."/>
            <person name="Muensterkoetter M."/>
            <person name="Nelson D."/>
            <person name="O'Donnell K."/>
            <person name="Ouellet T."/>
            <person name="Qi W."/>
            <person name="Quesneville H."/>
            <person name="Roncero M.I.G."/>
            <person name="Seong K.-Y."/>
            <person name="Tetko I.V."/>
            <person name="Urban M."/>
            <person name="Waalwijk C."/>
            <person name="Ward T.J."/>
            <person name="Yao J."/>
            <person name="Birren B.W."/>
            <person name="Kistler H.C."/>
        </authorList>
    </citation>
    <scope>NUCLEOTIDE SEQUENCE [LARGE SCALE GENOMIC DNA]</scope>
    <source>
        <strain evidence="4">ATCC MYA-4620 / CBS 123657 / FGSC 9075 / NRRL 31084 / PH-1</strain>
        <strain evidence="3">PH-1 / ATCC MYA-4620 / FGSC 9075 / NRRL 31084</strain>
    </source>
</reference>
<proteinExistence type="predicted"/>
<reference evidence="2 4" key="4">
    <citation type="journal article" date="2015" name="BMC Genomics">
        <title>The completed genome sequence of the pathogenic ascomycete fungus Fusarium graminearum.</title>
        <authorList>
            <person name="King R."/>
            <person name="Urban M."/>
            <person name="Hammond-Kosack M.C."/>
            <person name="Hassani-Pak K."/>
            <person name="Hammond-Kosack K.E."/>
        </authorList>
    </citation>
    <scope>NUCLEOTIDE SEQUENCE [LARGE SCALE GENOMIC DNA]</scope>
    <source>
        <strain evidence="4">ATCC MYA-4620 / CBS 123657 / FGSC 9075 / NRRL 31084 / PH-1</strain>
        <strain evidence="2">PH-1</strain>
    </source>
</reference>
<dbReference type="EMBL" id="HG970332">
    <property type="protein sequence ID" value="CEF74728.1"/>
    <property type="molecule type" value="Genomic_DNA"/>
</dbReference>
<evidence type="ECO:0000313" key="3">
    <source>
        <dbReference type="EnsemblFungi" id="CEF74728"/>
    </source>
</evidence>
<evidence type="ECO:0000313" key="4">
    <source>
        <dbReference type="Proteomes" id="UP000070720"/>
    </source>
</evidence>
<keyword evidence="4" id="KW-1185">Reference proteome</keyword>
<name>A0A0E0RU03_GIBZE</name>
<sequence length="159" mass="17937">MPFSYKDLITRDKTAEKIPTSGKGLGAFTSPSGFAVILCFPITLWQSRRNTKKTVEDLKEARRQKAEQRKAVHMQNFQEQQKRREMRDKSDANRVGLGPQGPPRQKKVPEVEPLDPLLERDPENPRNCDSTCGNALRGSCPIHDREQSSRPTSPGLLAI</sequence>
<feature type="region of interest" description="Disordered" evidence="1">
    <location>
        <begin position="56"/>
        <end position="159"/>
    </location>
</feature>
<organism evidence="3">
    <name type="scientific">Gibberella zeae (strain ATCC MYA-4620 / CBS 123657 / FGSC 9075 / NRRL 31084 / PH-1)</name>
    <name type="common">Wheat head blight fungus</name>
    <name type="synonym">Fusarium graminearum</name>
    <dbReference type="NCBI Taxonomy" id="229533"/>
    <lineage>
        <taxon>Eukaryota</taxon>
        <taxon>Fungi</taxon>
        <taxon>Dikarya</taxon>
        <taxon>Ascomycota</taxon>
        <taxon>Pezizomycotina</taxon>
        <taxon>Sordariomycetes</taxon>
        <taxon>Hypocreomycetidae</taxon>
        <taxon>Hypocreales</taxon>
        <taxon>Nectriaceae</taxon>
        <taxon>Fusarium</taxon>
    </lineage>
</organism>
<protein>
    <submittedName>
        <fullName evidence="2">Chromosome 1, complete genome</fullName>
    </submittedName>
</protein>
<gene>
    <name evidence="3" type="primary">FG02436.1</name>
    <name evidence="2" type="ORF">FGRAMPH1_01T05847</name>
</gene>
<dbReference type="AlphaFoldDB" id="A0A0E0RU03"/>
<dbReference type="VEuPathDB" id="FungiDB:FGRAMPH1_01G05847"/>
<dbReference type="Proteomes" id="UP000070720">
    <property type="component" value="Chromosome 1"/>
</dbReference>